<comment type="caution">
    <text evidence="14">The sequence shown here is derived from an EMBL/GenBank/DDBJ whole genome shotgun (WGS) entry which is preliminary data.</text>
</comment>
<feature type="binding site" evidence="11">
    <location>
        <position position="227"/>
    </location>
    <ligand>
        <name>Mn(2+)</name>
        <dbReference type="ChEBI" id="CHEBI:29035"/>
    </ligand>
</feature>
<evidence type="ECO:0000259" key="13">
    <source>
        <dbReference type="PROSITE" id="PS50991"/>
    </source>
</evidence>
<dbReference type="GO" id="GO:0003852">
    <property type="term" value="F:2-isopropylmalate synthase activity"/>
    <property type="evidence" value="ECO:0007669"/>
    <property type="project" value="UniProtKB-EC"/>
</dbReference>
<keyword evidence="7 11" id="KW-0808">Transferase</keyword>
<dbReference type="InterPro" id="IPR005671">
    <property type="entry name" value="LeuA_bact_synth"/>
</dbReference>
<dbReference type="PANTHER" id="PTHR10277">
    <property type="entry name" value="HOMOCITRATE SYNTHASE-RELATED"/>
    <property type="match status" value="1"/>
</dbReference>
<feature type="binding site" evidence="11">
    <location>
        <position position="38"/>
    </location>
    <ligand>
        <name>Mn(2+)</name>
        <dbReference type="ChEBI" id="CHEBI:29035"/>
    </ligand>
</feature>
<dbReference type="PROSITE" id="PS00815">
    <property type="entry name" value="AIPM_HOMOCIT_SYNTH_1"/>
    <property type="match status" value="1"/>
</dbReference>
<comment type="catalytic activity">
    <reaction evidence="11">
        <text>3-methyl-2-oxobutanoate + acetyl-CoA + H2O = (2S)-2-isopropylmalate + CoA + H(+)</text>
        <dbReference type="Rhea" id="RHEA:21524"/>
        <dbReference type="ChEBI" id="CHEBI:1178"/>
        <dbReference type="ChEBI" id="CHEBI:11851"/>
        <dbReference type="ChEBI" id="CHEBI:15377"/>
        <dbReference type="ChEBI" id="CHEBI:15378"/>
        <dbReference type="ChEBI" id="CHEBI:57287"/>
        <dbReference type="ChEBI" id="CHEBI:57288"/>
        <dbReference type="EC" id="2.3.3.13"/>
    </reaction>
</comment>
<sequence>MTATPAQTRAEAAKSQASRAEKAQSQPKVIIFDTTLRDGEQSPGATMTHEEKLEIASLLDEMGVDVIEAGFPIASEGDFAAVTEISKRSKNSTICGLARANYKDIDRCWEAVKHAPSPRIHTFIGTSPLHRAIPNLNMDEMAQRIHDTVTHARNLCDNVQWSAMDATRTEHDYLCRVVEIAIKAGASTINIPDTVGYTAPRESADLIAMLLQRVPGADGVIFATHCHNDLGMATANSLAAVEAGARQIECTINGLGERAGNTALEEVVMAMKVRNDIMPYRTQIDTTKIMNLSRRVSSVSGFAVQFNKAIVGKNAFLHESGIHQDGVLKNIETFEIMRPADIGLTAHNISMGKHSGRAALRSKLKELGYELADNQLNDVFVRFKALADSKKEVYDEDLLALVADEATNDAHDAVQVKRLRVVCGTEGPREAELTLTIDGVDHSIDATGDGPVDAAFNAVKMLFPHRARLQLYQVQAVTEGTDAQATVSVRLEEDGRIVTGASADTDTVVASVKAYVNALNKLVVRRQKSAPDSDKKSVNYKDQG</sequence>
<dbReference type="EC" id="2.3.3.13" evidence="3 11"/>
<accession>A0ABV7J1G5</accession>
<evidence type="ECO:0000256" key="9">
    <source>
        <dbReference type="ARBA" id="ARBA00023211"/>
    </source>
</evidence>
<keyword evidence="11" id="KW-0963">Cytoplasm</keyword>
<dbReference type="Gene3D" id="3.20.20.70">
    <property type="entry name" value="Aldolase class I"/>
    <property type="match status" value="1"/>
</dbReference>
<feature type="region of interest" description="Regulatory domain" evidence="11">
    <location>
        <begin position="415"/>
        <end position="544"/>
    </location>
</feature>
<dbReference type="RefSeq" id="WP_380072806.1">
    <property type="nucleotide sequence ID" value="NZ_JBHRTO010000001.1"/>
</dbReference>
<dbReference type="PROSITE" id="PS00816">
    <property type="entry name" value="AIPM_HOMOCIT_SYNTH_2"/>
    <property type="match status" value="1"/>
</dbReference>
<keyword evidence="15" id="KW-1185">Reference proteome</keyword>
<dbReference type="NCBIfam" id="NF002087">
    <property type="entry name" value="PRK00915.1-4"/>
    <property type="match status" value="1"/>
</dbReference>
<feature type="region of interest" description="Disordered" evidence="12">
    <location>
        <begin position="1"/>
        <end position="26"/>
    </location>
</feature>
<dbReference type="InterPro" id="IPR054691">
    <property type="entry name" value="LeuA/HCS_post-cat"/>
</dbReference>
<dbReference type="NCBIfam" id="NF002086">
    <property type="entry name" value="PRK00915.1-3"/>
    <property type="match status" value="1"/>
</dbReference>
<evidence type="ECO:0000256" key="4">
    <source>
        <dbReference type="ARBA" id="ARBA00018198"/>
    </source>
</evidence>
<keyword evidence="10 11" id="KW-0100">Branched-chain amino acid biosynthesis</keyword>
<dbReference type="Gene3D" id="3.30.160.270">
    <property type="match status" value="1"/>
</dbReference>
<dbReference type="InterPro" id="IPR013709">
    <property type="entry name" value="2-isopropylmalate_synth_dimer"/>
</dbReference>
<dbReference type="NCBIfam" id="TIGR00973">
    <property type="entry name" value="leuA_bact"/>
    <property type="match status" value="1"/>
</dbReference>
<dbReference type="PROSITE" id="PS50991">
    <property type="entry name" value="PYR_CT"/>
    <property type="match status" value="1"/>
</dbReference>
<evidence type="ECO:0000256" key="1">
    <source>
        <dbReference type="ARBA" id="ARBA00004689"/>
    </source>
</evidence>
<evidence type="ECO:0000256" key="12">
    <source>
        <dbReference type="SAM" id="MobiDB-lite"/>
    </source>
</evidence>
<comment type="similarity">
    <text evidence="2 11">Belongs to the alpha-IPM synthase/homocitrate synthase family. LeuA type 1 subfamily.</text>
</comment>
<dbReference type="Proteomes" id="UP001595547">
    <property type="component" value="Unassembled WGS sequence"/>
</dbReference>
<dbReference type="Gene3D" id="1.10.238.260">
    <property type="match status" value="1"/>
</dbReference>
<protein>
    <recommendedName>
        <fullName evidence="4 11">2-isopropylmalate synthase</fullName>
        <ecNumber evidence="3 11">2.3.3.13</ecNumber>
    </recommendedName>
    <alternativeName>
        <fullName evidence="11">Alpha-IPM synthase</fullName>
    </alternativeName>
    <alternativeName>
        <fullName evidence="11">Alpha-isopropylmalate synthase</fullName>
    </alternativeName>
</protein>
<name>A0ABV7J1G5_9RHOB</name>
<feature type="binding site" evidence="11">
    <location>
        <position position="261"/>
    </location>
    <ligand>
        <name>Mn(2+)</name>
        <dbReference type="ChEBI" id="CHEBI:29035"/>
    </ligand>
</feature>
<evidence type="ECO:0000256" key="3">
    <source>
        <dbReference type="ARBA" id="ARBA00012973"/>
    </source>
</evidence>
<reference evidence="15" key="1">
    <citation type="journal article" date="2019" name="Int. J. Syst. Evol. Microbiol.">
        <title>The Global Catalogue of Microorganisms (GCM) 10K type strain sequencing project: providing services to taxonomists for standard genome sequencing and annotation.</title>
        <authorList>
            <consortium name="The Broad Institute Genomics Platform"/>
            <consortium name="The Broad Institute Genome Sequencing Center for Infectious Disease"/>
            <person name="Wu L."/>
            <person name="Ma J."/>
        </authorList>
    </citation>
    <scope>NUCLEOTIDE SEQUENCE [LARGE SCALE GENOMIC DNA]</scope>
    <source>
        <strain evidence="15">KCTC 52039</strain>
    </source>
</reference>
<keyword evidence="9 11" id="KW-0464">Manganese</keyword>
<keyword evidence="6 11" id="KW-0028">Amino-acid biosynthesis</keyword>
<keyword evidence="8 11" id="KW-0479">Metal-binding</keyword>
<comment type="function">
    <text evidence="11">Catalyzes the condensation of the acetyl group of acetyl-CoA with 3-methyl-2-oxobutanoate (2-ketoisovalerate) to form 3-carboxy-3-hydroxy-4-methylpentanoate (2-isopropylmalate).</text>
</comment>
<gene>
    <name evidence="11" type="primary">leuA</name>
    <name evidence="14" type="ORF">ACFOGH_09375</name>
</gene>
<evidence type="ECO:0000256" key="5">
    <source>
        <dbReference type="ARBA" id="ARBA00022430"/>
    </source>
</evidence>
<dbReference type="SMART" id="SM00917">
    <property type="entry name" value="LeuA_dimer"/>
    <property type="match status" value="1"/>
</dbReference>
<feature type="domain" description="Pyruvate carboxyltransferase" evidence="13">
    <location>
        <begin position="29"/>
        <end position="290"/>
    </location>
</feature>
<dbReference type="InterPro" id="IPR036230">
    <property type="entry name" value="LeuA_allosteric_dom_sf"/>
</dbReference>
<dbReference type="PANTHER" id="PTHR10277:SF9">
    <property type="entry name" value="2-ISOPROPYLMALATE SYNTHASE 1, CHLOROPLASTIC-RELATED"/>
    <property type="match status" value="1"/>
</dbReference>
<dbReference type="InterPro" id="IPR013785">
    <property type="entry name" value="Aldolase_TIM"/>
</dbReference>
<dbReference type="Pfam" id="PF22617">
    <property type="entry name" value="HCS_D2"/>
    <property type="match status" value="1"/>
</dbReference>
<evidence type="ECO:0000256" key="7">
    <source>
        <dbReference type="ARBA" id="ARBA00022679"/>
    </source>
</evidence>
<dbReference type="Pfam" id="PF08502">
    <property type="entry name" value="LeuA_dimer"/>
    <property type="match status" value="1"/>
</dbReference>
<dbReference type="EMBL" id="JBHRTO010000001">
    <property type="protein sequence ID" value="MFC3181197.1"/>
    <property type="molecule type" value="Genomic_DNA"/>
</dbReference>
<evidence type="ECO:0000256" key="2">
    <source>
        <dbReference type="ARBA" id="ARBA00009396"/>
    </source>
</evidence>
<evidence type="ECO:0000256" key="6">
    <source>
        <dbReference type="ARBA" id="ARBA00022605"/>
    </source>
</evidence>
<keyword evidence="5 11" id="KW-0432">Leucine biosynthesis</keyword>
<comment type="subunit">
    <text evidence="11">Homodimer.</text>
</comment>
<dbReference type="Pfam" id="PF00682">
    <property type="entry name" value="HMGL-like"/>
    <property type="match status" value="1"/>
</dbReference>
<dbReference type="InterPro" id="IPR002034">
    <property type="entry name" value="AIPM/Hcit_synth_CS"/>
</dbReference>
<dbReference type="InterPro" id="IPR050073">
    <property type="entry name" value="2-IPM_HCS-like"/>
</dbReference>
<dbReference type="InterPro" id="IPR000891">
    <property type="entry name" value="PYR_CT"/>
</dbReference>
<organism evidence="14 15">
    <name type="scientific">Cypionkella sinensis</name>
    <dbReference type="NCBI Taxonomy" id="1756043"/>
    <lineage>
        <taxon>Bacteria</taxon>
        <taxon>Pseudomonadati</taxon>
        <taxon>Pseudomonadota</taxon>
        <taxon>Alphaproteobacteria</taxon>
        <taxon>Rhodobacterales</taxon>
        <taxon>Paracoccaceae</taxon>
        <taxon>Cypionkella</taxon>
    </lineage>
</organism>
<feature type="compositionally biased region" description="Polar residues" evidence="12">
    <location>
        <begin position="15"/>
        <end position="26"/>
    </location>
</feature>
<proteinExistence type="inferred from homology"/>
<dbReference type="SUPFAM" id="SSF110921">
    <property type="entry name" value="2-isopropylmalate synthase LeuA, allosteric (dimerisation) domain"/>
    <property type="match status" value="1"/>
</dbReference>
<comment type="pathway">
    <text evidence="1 11">Amino-acid biosynthesis; L-leucine biosynthesis; L-leucine from 3-methyl-2-oxobutanoate: step 1/4.</text>
</comment>
<dbReference type="CDD" id="cd07940">
    <property type="entry name" value="DRE_TIM_IPMS"/>
    <property type="match status" value="1"/>
</dbReference>
<evidence type="ECO:0000313" key="14">
    <source>
        <dbReference type="EMBL" id="MFC3181197.1"/>
    </source>
</evidence>
<dbReference type="HAMAP" id="MF_01025">
    <property type="entry name" value="LeuA_type1"/>
    <property type="match status" value="1"/>
</dbReference>
<comment type="cofactor">
    <cofactor evidence="11">
        <name>Mn(2+)</name>
        <dbReference type="ChEBI" id="CHEBI:29035"/>
    </cofactor>
</comment>
<evidence type="ECO:0000256" key="10">
    <source>
        <dbReference type="ARBA" id="ARBA00023304"/>
    </source>
</evidence>
<dbReference type="SUPFAM" id="SSF51569">
    <property type="entry name" value="Aldolase"/>
    <property type="match status" value="1"/>
</dbReference>
<evidence type="ECO:0000256" key="11">
    <source>
        <dbReference type="HAMAP-Rule" id="MF_01025"/>
    </source>
</evidence>
<evidence type="ECO:0000313" key="15">
    <source>
        <dbReference type="Proteomes" id="UP001595547"/>
    </source>
</evidence>
<feature type="binding site" evidence="11">
    <location>
        <position position="225"/>
    </location>
    <ligand>
        <name>Mn(2+)</name>
        <dbReference type="ChEBI" id="CHEBI:29035"/>
    </ligand>
</feature>
<keyword evidence="14" id="KW-0012">Acyltransferase</keyword>
<evidence type="ECO:0000256" key="8">
    <source>
        <dbReference type="ARBA" id="ARBA00022723"/>
    </source>
</evidence>